<comment type="caution">
    <text evidence="7">The sequence shown here is derived from an EMBL/GenBank/DDBJ whole genome shotgun (WGS) entry which is preliminary data.</text>
</comment>
<comment type="subcellular location">
    <subcellularLocation>
        <location evidence="1">Cell membrane</location>
        <topology evidence="1">Multi-pass membrane protein</topology>
    </subcellularLocation>
</comment>
<evidence type="ECO:0000256" key="5">
    <source>
        <dbReference type="ARBA" id="ARBA00023136"/>
    </source>
</evidence>
<dbReference type="PANTHER" id="PTHR30086:SF20">
    <property type="entry name" value="ARGININE EXPORTER PROTEIN ARGO-RELATED"/>
    <property type="match status" value="1"/>
</dbReference>
<feature type="transmembrane region" description="Helical" evidence="6">
    <location>
        <begin position="42"/>
        <end position="67"/>
    </location>
</feature>
<name>A0ABT1R0B5_9HYPH</name>
<evidence type="ECO:0000256" key="2">
    <source>
        <dbReference type="ARBA" id="ARBA00022475"/>
    </source>
</evidence>
<feature type="transmembrane region" description="Helical" evidence="6">
    <location>
        <begin position="133"/>
        <end position="149"/>
    </location>
</feature>
<evidence type="ECO:0000256" key="6">
    <source>
        <dbReference type="SAM" id="Phobius"/>
    </source>
</evidence>
<organism evidence="7 8">
    <name type="scientific">Shinella lacus</name>
    <dbReference type="NCBI Taxonomy" id="2654216"/>
    <lineage>
        <taxon>Bacteria</taxon>
        <taxon>Pseudomonadati</taxon>
        <taxon>Pseudomonadota</taxon>
        <taxon>Alphaproteobacteria</taxon>
        <taxon>Hyphomicrobiales</taxon>
        <taxon>Rhizobiaceae</taxon>
        <taxon>Shinella</taxon>
    </lineage>
</organism>
<keyword evidence="5 6" id="KW-0472">Membrane</keyword>
<keyword evidence="8" id="KW-1185">Reference proteome</keyword>
<protein>
    <submittedName>
        <fullName evidence="7">LysE family translocator</fullName>
    </submittedName>
</protein>
<feature type="transmembrane region" description="Helical" evidence="6">
    <location>
        <begin position="6"/>
        <end position="22"/>
    </location>
</feature>
<dbReference type="RefSeq" id="WP_256114644.1">
    <property type="nucleotide sequence ID" value="NZ_WHSB02000001.1"/>
</dbReference>
<keyword evidence="4 6" id="KW-1133">Transmembrane helix</keyword>
<evidence type="ECO:0000256" key="1">
    <source>
        <dbReference type="ARBA" id="ARBA00004651"/>
    </source>
</evidence>
<evidence type="ECO:0000256" key="4">
    <source>
        <dbReference type="ARBA" id="ARBA00022989"/>
    </source>
</evidence>
<gene>
    <name evidence="7" type="ORF">GB927_001050</name>
</gene>
<dbReference type="InterPro" id="IPR001123">
    <property type="entry name" value="LeuE-type"/>
</dbReference>
<evidence type="ECO:0000313" key="7">
    <source>
        <dbReference type="EMBL" id="MCQ4628599.1"/>
    </source>
</evidence>
<evidence type="ECO:0000256" key="3">
    <source>
        <dbReference type="ARBA" id="ARBA00022692"/>
    </source>
</evidence>
<proteinExistence type="predicted"/>
<dbReference type="EMBL" id="WHSB02000001">
    <property type="protein sequence ID" value="MCQ4628599.1"/>
    <property type="molecule type" value="Genomic_DNA"/>
</dbReference>
<dbReference type="Proteomes" id="UP000996601">
    <property type="component" value="Unassembled WGS sequence"/>
</dbReference>
<reference evidence="7" key="1">
    <citation type="submission" date="2021-07" db="EMBL/GenBank/DDBJ databases">
        <title>Shinella sp. nov., a novel member of the genus Shinella from water.</title>
        <authorList>
            <person name="Deng Y."/>
        </authorList>
    </citation>
    <scope>NUCLEOTIDE SEQUENCE</scope>
    <source>
        <strain evidence="7">CPCC 100929</strain>
    </source>
</reference>
<keyword evidence="2" id="KW-1003">Cell membrane</keyword>
<feature type="transmembrane region" description="Helical" evidence="6">
    <location>
        <begin position="155"/>
        <end position="178"/>
    </location>
</feature>
<accession>A0ABT1R0B5</accession>
<evidence type="ECO:0000313" key="8">
    <source>
        <dbReference type="Proteomes" id="UP000996601"/>
    </source>
</evidence>
<keyword evidence="3 6" id="KW-0812">Transmembrane</keyword>
<sequence>MPADLHHLLIVYTAYVIAAGSPGPSNMRIMGVAMHQGRRAALLLAAGVVSGSIFWGMMAATGISAILTRYAEALFVLKIFGGLYLLYLAYKAGRAALTSDDKAREAMSKDAALSGASLYRRGLLMHLTNPKSILAWIALMTLGLGPGASTHTLVAILGGCAVLSVTIFCGYAIVFSTAPMVRLYRRARRGIEGTLAVFFGLAGLRLLVSRV</sequence>
<dbReference type="PANTHER" id="PTHR30086">
    <property type="entry name" value="ARGININE EXPORTER PROTEIN ARGO"/>
    <property type="match status" value="1"/>
</dbReference>
<feature type="transmembrane region" description="Helical" evidence="6">
    <location>
        <begin position="190"/>
        <end position="208"/>
    </location>
</feature>
<dbReference type="Pfam" id="PF01810">
    <property type="entry name" value="LysE"/>
    <property type="match status" value="1"/>
</dbReference>
<feature type="transmembrane region" description="Helical" evidence="6">
    <location>
        <begin position="73"/>
        <end position="90"/>
    </location>
</feature>